<evidence type="ECO:0000256" key="1">
    <source>
        <dbReference type="SAM" id="MobiDB-lite"/>
    </source>
</evidence>
<evidence type="ECO:0000313" key="4">
    <source>
        <dbReference type="Proteomes" id="UP000319818"/>
    </source>
</evidence>
<organism evidence="3 4">
    <name type="scientific">Pseudonocardia cypriaca</name>
    <dbReference type="NCBI Taxonomy" id="882449"/>
    <lineage>
        <taxon>Bacteria</taxon>
        <taxon>Bacillati</taxon>
        <taxon>Actinomycetota</taxon>
        <taxon>Actinomycetes</taxon>
        <taxon>Pseudonocardiales</taxon>
        <taxon>Pseudonocardiaceae</taxon>
        <taxon>Pseudonocardia</taxon>
    </lineage>
</organism>
<dbReference type="RefSeq" id="WP_142095635.1">
    <property type="nucleotide sequence ID" value="NZ_VFPH01000001.1"/>
</dbReference>
<dbReference type="OrthoDB" id="2989771at2"/>
<dbReference type="AlphaFoldDB" id="A0A543G9S3"/>
<feature type="domain" description="ARB-07466-like C-terminal" evidence="2">
    <location>
        <begin position="142"/>
        <end position="234"/>
    </location>
</feature>
<gene>
    <name evidence="3" type="ORF">FB388_0176</name>
</gene>
<sequence length="257" mass="27483">MSRHRSPGGRNAHQRPVVNAAALPGAQAPQPARHRAQRESAVRNGMAAAAAAGGALVVTVPAMSGPAVVPDDTYVRSVAAETDDVRMIASIVPVSATQEPEPLEVDVAGLVKGAGLYEEARALEERRAAANCDADLSDLGPVKPWVRAAARFLSCIYDERDLIGVAGRSRHSDHPTGLALDLMVRGDKGDRIARCALANQEELGVEYVIWKQRINYGDGWERMQDRGGITENHYDHVHISFKRGAGGDGAPLVERCS</sequence>
<accession>A0A543G9S3</accession>
<comment type="caution">
    <text evidence="3">The sequence shown here is derived from an EMBL/GenBank/DDBJ whole genome shotgun (WGS) entry which is preliminary data.</text>
</comment>
<dbReference type="EMBL" id="VFPH01000001">
    <property type="protein sequence ID" value="TQM42840.1"/>
    <property type="molecule type" value="Genomic_DNA"/>
</dbReference>
<dbReference type="Proteomes" id="UP000319818">
    <property type="component" value="Unassembled WGS sequence"/>
</dbReference>
<evidence type="ECO:0000259" key="2">
    <source>
        <dbReference type="Pfam" id="PF26571"/>
    </source>
</evidence>
<feature type="region of interest" description="Disordered" evidence="1">
    <location>
        <begin position="22"/>
        <end position="41"/>
    </location>
</feature>
<proteinExistence type="predicted"/>
<protein>
    <recommendedName>
        <fullName evidence="2">ARB-07466-like C-terminal domain-containing protein</fullName>
    </recommendedName>
</protein>
<feature type="compositionally biased region" description="Low complexity" evidence="1">
    <location>
        <begin position="22"/>
        <end position="31"/>
    </location>
</feature>
<reference evidence="3 4" key="1">
    <citation type="submission" date="2019-06" db="EMBL/GenBank/DDBJ databases">
        <title>Sequencing the genomes of 1000 actinobacteria strains.</title>
        <authorList>
            <person name="Klenk H.-P."/>
        </authorList>
    </citation>
    <scope>NUCLEOTIDE SEQUENCE [LARGE SCALE GENOMIC DNA]</scope>
    <source>
        <strain evidence="3 4">DSM 45511</strain>
    </source>
</reference>
<dbReference type="Pfam" id="PF26571">
    <property type="entry name" value="VldE"/>
    <property type="match status" value="1"/>
</dbReference>
<evidence type="ECO:0000313" key="3">
    <source>
        <dbReference type="EMBL" id="TQM42840.1"/>
    </source>
</evidence>
<dbReference type="InterPro" id="IPR058593">
    <property type="entry name" value="ARB_07466-like_C"/>
</dbReference>
<keyword evidence="4" id="KW-1185">Reference proteome</keyword>
<name>A0A543G9S3_9PSEU</name>